<dbReference type="Proteomes" id="UP000226431">
    <property type="component" value="Unassembled WGS sequence"/>
</dbReference>
<dbReference type="InterPro" id="IPR036875">
    <property type="entry name" value="Znf_CCHC_sf"/>
</dbReference>
<feature type="compositionally biased region" description="Polar residues" evidence="1">
    <location>
        <begin position="338"/>
        <end position="359"/>
    </location>
</feature>
<dbReference type="SUPFAM" id="SSF57756">
    <property type="entry name" value="Retrovirus zinc finger-like domains"/>
    <property type="match status" value="1"/>
</dbReference>
<dbReference type="SMART" id="SM00343">
    <property type="entry name" value="ZnF_C2HC"/>
    <property type="match status" value="5"/>
</dbReference>
<reference evidence="3 4" key="1">
    <citation type="submission" date="2017-06" db="EMBL/GenBank/DDBJ databases">
        <title>Ant-infecting Ophiocordyceps genomes reveal a high diversity of potential behavioral manipulation genes and a possible major role for enterotoxins.</title>
        <authorList>
            <person name="De Bekker C."/>
            <person name="Evans H.C."/>
            <person name="Brachmann A."/>
            <person name="Hughes D.P."/>
        </authorList>
    </citation>
    <scope>NUCLEOTIDE SEQUENCE [LARGE SCALE GENOMIC DNA]</scope>
    <source>
        <strain evidence="3 4">Map16</strain>
    </source>
</reference>
<feature type="domain" description="CCHC-type" evidence="2">
    <location>
        <begin position="403"/>
        <end position="419"/>
    </location>
</feature>
<dbReference type="InterPro" id="IPR001878">
    <property type="entry name" value="Znf_CCHC"/>
</dbReference>
<comment type="caution">
    <text evidence="3">The sequence shown here is derived from an EMBL/GenBank/DDBJ whole genome shotgun (WGS) entry which is preliminary data.</text>
</comment>
<feature type="domain" description="CCHC-type" evidence="2">
    <location>
        <begin position="486"/>
        <end position="502"/>
    </location>
</feature>
<protein>
    <recommendedName>
        <fullName evidence="2">CCHC-type domain-containing protein</fullName>
    </recommendedName>
</protein>
<evidence type="ECO:0000259" key="2">
    <source>
        <dbReference type="SMART" id="SM00343"/>
    </source>
</evidence>
<evidence type="ECO:0000313" key="3">
    <source>
        <dbReference type="EMBL" id="PHH68439.1"/>
    </source>
</evidence>
<feature type="region of interest" description="Disordered" evidence="1">
    <location>
        <begin position="113"/>
        <end position="183"/>
    </location>
</feature>
<feature type="region of interest" description="Disordered" evidence="1">
    <location>
        <begin position="337"/>
        <end position="359"/>
    </location>
</feature>
<name>A0A2C5XDH6_9HYPO</name>
<organism evidence="3 4">
    <name type="scientific">Ophiocordyceps camponoti-rufipedis</name>
    <dbReference type="NCBI Taxonomy" id="2004952"/>
    <lineage>
        <taxon>Eukaryota</taxon>
        <taxon>Fungi</taxon>
        <taxon>Dikarya</taxon>
        <taxon>Ascomycota</taxon>
        <taxon>Pezizomycotina</taxon>
        <taxon>Sordariomycetes</taxon>
        <taxon>Hypocreomycetidae</taxon>
        <taxon>Hypocreales</taxon>
        <taxon>Ophiocordycipitaceae</taxon>
        <taxon>Ophiocordyceps</taxon>
    </lineage>
</organism>
<dbReference type="Gene3D" id="4.10.60.10">
    <property type="entry name" value="Zinc finger, CCHC-type"/>
    <property type="match status" value="1"/>
</dbReference>
<evidence type="ECO:0000313" key="4">
    <source>
        <dbReference type="Proteomes" id="UP000226431"/>
    </source>
</evidence>
<dbReference type="GO" id="GO:0008270">
    <property type="term" value="F:zinc ion binding"/>
    <property type="evidence" value="ECO:0007669"/>
    <property type="project" value="InterPro"/>
</dbReference>
<keyword evidence="4" id="KW-1185">Reference proteome</keyword>
<feature type="domain" description="CCHC-type" evidence="2">
    <location>
        <begin position="449"/>
        <end position="465"/>
    </location>
</feature>
<dbReference type="EMBL" id="NJES01000962">
    <property type="protein sequence ID" value="PHH68439.1"/>
    <property type="molecule type" value="Genomic_DNA"/>
</dbReference>
<accession>A0A2C5XDH6</accession>
<dbReference type="STRING" id="2004952.A0A2C5XDH6"/>
<gene>
    <name evidence="3" type="ORF">CDD80_7520</name>
</gene>
<dbReference type="AlphaFoldDB" id="A0A2C5XDH6"/>
<dbReference type="GO" id="GO:0003676">
    <property type="term" value="F:nucleic acid binding"/>
    <property type="evidence" value="ECO:0007669"/>
    <property type="project" value="InterPro"/>
</dbReference>
<sequence length="607" mass="66225">MSEQGNNPHDAMVVCASDEDQPAQGGKRAYASIEEASDIDLSSVFDANVSLGEAFATLADHHRKMQAVLKKQRTEEAKEPGLEGGSVQEVDKASAAWPLFPPHHILQRRAAEKARAAAAKKKKAGRGPVLNNQQMELADRTGADNGNVQKADERTGPDNLIRPTPAIVKSPVPGHDDGQPPVSDEQLMETVEDPDLDSQSIQKAYQASASDHLIRPAPGIVRPLNPRTLVVDSLGLMLPDLDVGIEISWQSRFVYWVQTLCFLNSRAAKSMTPQTALIAFEDYVIHHRLLSLPAKQRARERAGSIVYRFGQDVALATEMVAAACAALELTTGDEAENKSVTTGRVASSPANDNASTATSQRPVFNARAEMAKQKRCYPSAANQPTCLNCSGEGHEAAECLRQECRYCGDMNHWHYCCPTRERCSNCRQLGHSTGDCKEEQAASKTQHVNCAFCGGDDHVERDCMDPWSDMDAKMKTIGRMVHAPVSCASCGAGDHVWSDCPAREDTSDPFQTMDSDGDDRSVTLEAETPIEASRDAVSSVHSPSPEVEFILHRRETTSGRRRGGWRRDGWRLGAIAPTTNAMPRVSFDFPPVDATRGRPTGRRVYLG</sequence>
<dbReference type="OrthoDB" id="7608935at2759"/>
<feature type="domain" description="CCHC-type" evidence="2">
    <location>
        <begin position="422"/>
        <end position="438"/>
    </location>
</feature>
<evidence type="ECO:0000256" key="1">
    <source>
        <dbReference type="SAM" id="MobiDB-lite"/>
    </source>
</evidence>
<proteinExistence type="predicted"/>
<feature type="domain" description="CCHC-type" evidence="2">
    <location>
        <begin position="385"/>
        <end position="401"/>
    </location>
</feature>